<feature type="region of interest" description="Disordered" evidence="1">
    <location>
        <begin position="163"/>
        <end position="185"/>
    </location>
</feature>
<dbReference type="OrthoDB" id="1459910at2759"/>
<keyword evidence="3" id="KW-1185">Reference proteome</keyword>
<organism evidence="2 3">
    <name type="scientific">Mucuna pruriens</name>
    <name type="common">Velvet bean</name>
    <name type="synonym">Dolichos pruriens</name>
    <dbReference type="NCBI Taxonomy" id="157652"/>
    <lineage>
        <taxon>Eukaryota</taxon>
        <taxon>Viridiplantae</taxon>
        <taxon>Streptophyta</taxon>
        <taxon>Embryophyta</taxon>
        <taxon>Tracheophyta</taxon>
        <taxon>Spermatophyta</taxon>
        <taxon>Magnoliopsida</taxon>
        <taxon>eudicotyledons</taxon>
        <taxon>Gunneridae</taxon>
        <taxon>Pentapetalae</taxon>
        <taxon>rosids</taxon>
        <taxon>fabids</taxon>
        <taxon>Fabales</taxon>
        <taxon>Fabaceae</taxon>
        <taxon>Papilionoideae</taxon>
        <taxon>50 kb inversion clade</taxon>
        <taxon>NPAAA clade</taxon>
        <taxon>indigoferoid/millettioid clade</taxon>
        <taxon>Phaseoleae</taxon>
        <taxon>Mucuna</taxon>
    </lineage>
</organism>
<evidence type="ECO:0000313" key="3">
    <source>
        <dbReference type="Proteomes" id="UP000257109"/>
    </source>
</evidence>
<feature type="non-terminal residue" evidence="2">
    <location>
        <position position="1"/>
    </location>
</feature>
<dbReference type="EMBL" id="QJKJ01000544">
    <property type="protein sequence ID" value="RDY11985.1"/>
    <property type="molecule type" value="Genomic_DNA"/>
</dbReference>
<proteinExistence type="predicted"/>
<dbReference type="AlphaFoldDB" id="A0A371IAG8"/>
<comment type="caution">
    <text evidence="2">The sequence shown here is derived from an EMBL/GenBank/DDBJ whole genome shotgun (WGS) entry which is preliminary data.</text>
</comment>
<protein>
    <submittedName>
        <fullName evidence="2">Uncharacterized protein</fullName>
    </submittedName>
</protein>
<dbReference type="Proteomes" id="UP000257109">
    <property type="component" value="Unassembled WGS sequence"/>
</dbReference>
<name>A0A371IAG8_MUCPR</name>
<feature type="compositionally biased region" description="Basic and acidic residues" evidence="1">
    <location>
        <begin position="168"/>
        <end position="179"/>
    </location>
</feature>
<gene>
    <name evidence="2" type="ORF">CR513_03276</name>
</gene>
<sequence length="200" mass="22510">MIARTKISVHARMLSMEFGDNLVQFNIFEAMKHPIEDPTLFGIDIIDELVEEHMQQDTDNAKFLKFAGDTDVFDCLGFVTDEVDYDKLWEVHNLFDFEDDIADLDNLVTSPTQVSQLDLKPTNDISPSLPLAKLKSLPSHLKYAYLGNDQQFLNFNGGGSSSNKATIKKAESDHPRSDQEGSNETTCYQDYLSHLGQPMG</sequence>
<reference evidence="2" key="1">
    <citation type="submission" date="2018-05" db="EMBL/GenBank/DDBJ databases">
        <title>Draft genome of Mucuna pruriens seed.</title>
        <authorList>
            <person name="Nnadi N.E."/>
            <person name="Vos R."/>
            <person name="Hasami M.H."/>
            <person name="Devisetty U.K."/>
            <person name="Aguiy J.C."/>
        </authorList>
    </citation>
    <scope>NUCLEOTIDE SEQUENCE [LARGE SCALE GENOMIC DNA]</scope>
    <source>
        <strain evidence="2">JCA_2017</strain>
    </source>
</reference>
<evidence type="ECO:0000313" key="2">
    <source>
        <dbReference type="EMBL" id="RDY11985.1"/>
    </source>
</evidence>
<accession>A0A371IAG8</accession>
<evidence type="ECO:0000256" key="1">
    <source>
        <dbReference type="SAM" id="MobiDB-lite"/>
    </source>
</evidence>